<sequence length="100" mass="10778">TDSMNTGERENYSQVNRLVSPRLQTPKPPGSPTVGTSINCDQGSDDSDSCTTSSCSDSSRTSSSDSGSESDGDNEDIFAKLFSLQRNNFPIQLVPHLNIF</sequence>
<reference evidence="2" key="2">
    <citation type="submission" date="2014-07" db="EMBL/GenBank/DDBJ databases">
        <authorList>
            <person name="Hull J."/>
        </authorList>
    </citation>
    <scope>NUCLEOTIDE SEQUENCE</scope>
</reference>
<gene>
    <name evidence="2" type="primary">smc6_2</name>
    <name evidence="2" type="ORF">CM83_101770</name>
</gene>
<dbReference type="EMBL" id="GBHO01045656">
    <property type="protein sequence ID" value="JAF97947.1"/>
    <property type="molecule type" value="Transcribed_RNA"/>
</dbReference>
<evidence type="ECO:0000313" key="2">
    <source>
        <dbReference type="EMBL" id="JAF97947.1"/>
    </source>
</evidence>
<feature type="non-terminal residue" evidence="2">
    <location>
        <position position="1"/>
    </location>
</feature>
<organism evidence="2">
    <name type="scientific">Lygus hesperus</name>
    <name type="common">Western plant bug</name>
    <dbReference type="NCBI Taxonomy" id="30085"/>
    <lineage>
        <taxon>Eukaryota</taxon>
        <taxon>Metazoa</taxon>
        <taxon>Ecdysozoa</taxon>
        <taxon>Arthropoda</taxon>
        <taxon>Hexapoda</taxon>
        <taxon>Insecta</taxon>
        <taxon>Pterygota</taxon>
        <taxon>Neoptera</taxon>
        <taxon>Paraneoptera</taxon>
        <taxon>Hemiptera</taxon>
        <taxon>Heteroptera</taxon>
        <taxon>Panheteroptera</taxon>
        <taxon>Cimicomorpha</taxon>
        <taxon>Miridae</taxon>
        <taxon>Mirini</taxon>
        <taxon>Lygus</taxon>
    </lineage>
</organism>
<protein>
    <submittedName>
        <fullName evidence="2">Structural maintenance of chromosomes protein 6</fullName>
    </submittedName>
</protein>
<accession>A0A0A9VUP1</accession>
<proteinExistence type="predicted"/>
<feature type="compositionally biased region" description="Low complexity" evidence="1">
    <location>
        <begin position="49"/>
        <end position="67"/>
    </location>
</feature>
<dbReference type="AlphaFoldDB" id="A0A0A9VUP1"/>
<feature type="compositionally biased region" description="Polar residues" evidence="1">
    <location>
        <begin position="1"/>
        <end position="17"/>
    </location>
</feature>
<feature type="region of interest" description="Disordered" evidence="1">
    <location>
        <begin position="1"/>
        <end position="74"/>
    </location>
</feature>
<name>A0A0A9VUP1_LYGHE</name>
<reference evidence="2" key="1">
    <citation type="journal article" date="2014" name="PLoS ONE">
        <title>Transcriptome-Based Identification of ABC Transporters in the Western Tarnished Plant Bug Lygus hesperus.</title>
        <authorList>
            <person name="Hull J.J."/>
            <person name="Chaney K."/>
            <person name="Geib S.M."/>
            <person name="Fabrick J.A."/>
            <person name="Brent C.S."/>
            <person name="Walsh D."/>
            <person name="Lavine L.C."/>
        </authorList>
    </citation>
    <scope>NUCLEOTIDE SEQUENCE</scope>
</reference>
<evidence type="ECO:0000256" key="1">
    <source>
        <dbReference type="SAM" id="MobiDB-lite"/>
    </source>
</evidence>